<evidence type="ECO:0000256" key="1">
    <source>
        <dbReference type="SAM" id="MobiDB-lite"/>
    </source>
</evidence>
<organism evidence="2 3">
    <name type="scientific">Aegilops tauschii subsp. strangulata</name>
    <name type="common">Goatgrass</name>
    <dbReference type="NCBI Taxonomy" id="200361"/>
    <lineage>
        <taxon>Eukaryota</taxon>
        <taxon>Viridiplantae</taxon>
        <taxon>Streptophyta</taxon>
        <taxon>Embryophyta</taxon>
        <taxon>Tracheophyta</taxon>
        <taxon>Spermatophyta</taxon>
        <taxon>Magnoliopsida</taxon>
        <taxon>Liliopsida</taxon>
        <taxon>Poales</taxon>
        <taxon>Poaceae</taxon>
        <taxon>BOP clade</taxon>
        <taxon>Pooideae</taxon>
        <taxon>Triticodae</taxon>
        <taxon>Triticeae</taxon>
        <taxon>Triticinae</taxon>
        <taxon>Aegilops</taxon>
    </lineage>
</organism>
<dbReference type="Proteomes" id="UP000015105">
    <property type="component" value="Chromosome 5D"/>
</dbReference>
<dbReference type="EnsemblPlants" id="AET5Gv20704000.5">
    <property type="protein sequence ID" value="AET5Gv20704000.5"/>
    <property type="gene ID" value="AET5Gv20704000"/>
</dbReference>
<dbReference type="AlphaFoldDB" id="A0A453LC06"/>
<feature type="compositionally biased region" description="Basic and acidic residues" evidence="1">
    <location>
        <begin position="31"/>
        <end position="50"/>
    </location>
</feature>
<reference evidence="2" key="4">
    <citation type="submission" date="2019-03" db="UniProtKB">
        <authorList>
            <consortium name="EnsemblPlants"/>
        </authorList>
    </citation>
    <scope>IDENTIFICATION</scope>
</reference>
<reference evidence="3" key="1">
    <citation type="journal article" date="2014" name="Science">
        <title>Ancient hybridizations among the ancestral genomes of bread wheat.</title>
        <authorList>
            <consortium name="International Wheat Genome Sequencing Consortium,"/>
            <person name="Marcussen T."/>
            <person name="Sandve S.R."/>
            <person name="Heier L."/>
            <person name="Spannagl M."/>
            <person name="Pfeifer M."/>
            <person name="Jakobsen K.S."/>
            <person name="Wulff B.B."/>
            <person name="Steuernagel B."/>
            <person name="Mayer K.F."/>
            <person name="Olsen O.A."/>
        </authorList>
    </citation>
    <scope>NUCLEOTIDE SEQUENCE [LARGE SCALE GENOMIC DNA]</scope>
    <source>
        <strain evidence="3">cv. AL8/78</strain>
    </source>
</reference>
<reference evidence="3" key="2">
    <citation type="journal article" date="2017" name="Nat. Plants">
        <title>The Aegilops tauschii genome reveals multiple impacts of transposons.</title>
        <authorList>
            <person name="Zhao G."/>
            <person name="Zou C."/>
            <person name="Li K."/>
            <person name="Wang K."/>
            <person name="Li T."/>
            <person name="Gao L."/>
            <person name="Zhang X."/>
            <person name="Wang H."/>
            <person name="Yang Z."/>
            <person name="Liu X."/>
            <person name="Jiang W."/>
            <person name="Mao L."/>
            <person name="Kong X."/>
            <person name="Jiao Y."/>
            <person name="Jia J."/>
        </authorList>
    </citation>
    <scope>NUCLEOTIDE SEQUENCE [LARGE SCALE GENOMIC DNA]</scope>
    <source>
        <strain evidence="3">cv. AL8/78</strain>
    </source>
</reference>
<protein>
    <submittedName>
        <fullName evidence="2">Uncharacterized protein</fullName>
    </submittedName>
</protein>
<evidence type="ECO:0000313" key="2">
    <source>
        <dbReference type="EnsemblPlants" id="AET5Gv20704000.5"/>
    </source>
</evidence>
<feature type="region of interest" description="Disordered" evidence="1">
    <location>
        <begin position="1"/>
        <end position="55"/>
    </location>
</feature>
<sequence>PHRRRRHPPPRTAPEQQQQDKATQQQALGDEQQRREDEEHDGGGGRERQQQAKAALPFSAMCVRISRDSYPNLHALHNASNDSLTNAAYIKISEGDFGYVLDDVPHLADYLPKDGLPSSWTAES</sequence>
<reference evidence="2" key="5">
    <citation type="journal article" date="2021" name="G3 (Bethesda)">
        <title>Aegilops tauschii genome assembly Aet v5.0 features greater sequence contiguity and improved annotation.</title>
        <authorList>
            <person name="Wang L."/>
            <person name="Zhu T."/>
            <person name="Rodriguez J.C."/>
            <person name="Deal K.R."/>
            <person name="Dubcovsky J."/>
            <person name="McGuire P.E."/>
            <person name="Lux T."/>
            <person name="Spannagl M."/>
            <person name="Mayer K.F.X."/>
            <person name="Baldrich P."/>
            <person name="Meyers B.C."/>
            <person name="Huo N."/>
            <person name="Gu Y.Q."/>
            <person name="Zhou H."/>
            <person name="Devos K.M."/>
            <person name="Bennetzen J.L."/>
            <person name="Unver T."/>
            <person name="Budak H."/>
            <person name="Gulick P.J."/>
            <person name="Galiba G."/>
            <person name="Kalapos B."/>
            <person name="Nelson D.R."/>
            <person name="Li P."/>
            <person name="You F.M."/>
            <person name="Luo M.C."/>
            <person name="Dvorak J."/>
        </authorList>
    </citation>
    <scope>NUCLEOTIDE SEQUENCE [LARGE SCALE GENOMIC DNA]</scope>
    <source>
        <strain evidence="2">cv. AL8/78</strain>
    </source>
</reference>
<accession>A0A453LC06</accession>
<dbReference type="Gramene" id="AET5Gv20704000.5">
    <property type="protein sequence ID" value="AET5Gv20704000.5"/>
    <property type="gene ID" value="AET5Gv20704000"/>
</dbReference>
<proteinExistence type="predicted"/>
<feature type="compositionally biased region" description="Low complexity" evidence="1">
    <location>
        <begin position="16"/>
        <end position="26"/>
    </location>
</feature>
<reference evidence="2" key="3">
    <citation type="journal article" date="2017" name="Nature">
        <title>Genome sequence of the progenitor of the wheat D genome Aegilops tauschii.</title>
        <authorList>
            <person name="Luo M.C."/>
            <person name="Gu Y.Q."/>
            <person name="Puiu D."/>
            <person name="Wang H."/>
            <person name="Twardziok S.O."/>
            <person name="Deal K.R."/>
            <person name="Huo N."/>
            <person name="Zhu T."/>
            <person name="Wang L."/>
            <person name="Wang Y."/>
            <person name="McGuire P.E."/>
            <person name="Liu S."/>
            <person name="Long H."/>
            <person name="Ramasamy R.K."/>
            <person name="Rodriguez J.C."/>
            <person name="Van S.L."/>
            <person name="Yuan L."/>
            <person name="Wang Z."/>
            <person name="Xia Z."/>
            <person name="Xiao L."/>
            <person name="Anderson O.D."/>
            <person name="Ouyang S."/>
            <person name="Liang Y."/>
            <person name="Zimin A.V."/>
            <person name="Pertea G."/>
            <person name="Qi P."/>
            <person name="Bennetzen J.L."/>
            <person name="Dai X."/>
            <person name="Dawson M.W."/>
            <person name="Muller H.G."/>
            <person name="Kugler K."/>
            <person name="Rivarola-Duarte L."/>
            <person name="Spannagl M."/>
            <person name="Mayer K.F.X."/>
            <person name="Lu F.H."/>
            <person name="Bevan M.W."/>
            <person name="Leroy P."/>
            <person name="Li P."/>
            <person name="You F.M."/>
            <person name="Sun Q."/>
            <person name="Liu Z."/>
            <person name="Lyons E."/>
            <person name="Wicker T."/>
            <person name="Salzberg S.L."/>
            <person name="Devos K.M."/>
            <person name="Dvorak J."/>
        </authorList>
    </citation>
    <scope>NUCLEOTIDE SEQUENCE [LARGE SCALE GENOMIC DNA]</scope>
    <source>
        <strain evidence="2">cv. AL8/78</strain>
    </source>
</reference>
<evidence type="ECO:0000313" key="3">
    <source>
        <dbReference type="Proteomes" id="UP000015105"/>
    </source>
</evidence>
<name>A0A453LC06_AEGTS</name>
<keyword evidence="3" id="KW-1185">Reference proteome</keyword>